<dbReference type="EMBL" id="JACQAY010000118">
    <property type="protein sequence ID" value="MBI3539401.1"/>
    <property type="molecule type" value="Genomic_DNA"/>
</dbReference>
<protein>
    <submittedName>
        <fullName evidence="3">Uncharacterized protein</fullName>
    </submittedName>
</protein>
<proteinExistence type="predicted"/>
<keyword evidence="2" id="KW-0472">Membrane</keyword>
<evidence type="ECO:0000313" key="4">
    <source>
        <dbReference type="Proteomes" id="UP000807850"/>
    </source>
</evidence>
<evidence type="ECO:0000256" key="2">
    <source>
        <dbReference type="SAM" id="Phobius"/>
    </source>
</evidence>
<reference evidence="3" key="1">
    <citation type="submission" date="2020-07" db="EMBL/GenBank/DDBJ databases">
        <title>Huge and variable diversity of episymbiotic CPR bacteria and DPANN archaea in groundwater ecosystems.</title>
        <authorList>
            <person name="He C.Y."/>
            <person name="Keren R."/>
            <person name="Whittaker M."/>
            <person name="Farag I.F."/>
            <person name="Doudna J."/>
            <person name="Cate J.H.D."/>
            <person name="Banfield J.F."/>
        </authorList>
    </citation>
    <scope>NUCLEOTIDE SEQUENCE</scope>
    <source>
        <strain evidence="3">NC_groundwater_928_Pr1_S-0.2um_72_17</strain>
    </source>
</reference>
<feature type="transmembrane region" description="Helical" evidence="2">
    <location>
        <begin position="191"/>
        <end position="209"/>
    </location>
</feature>
<keyword evidence="2" id="KW-1133">Transmembrane helix</keyword>
<evidence type="ECO:0000256" key="1">
    <source>
        <dbReference type="SAM" id="MobiDB-lite"/>
    </source>
</evidence>
<dbReference type="Proteomes" id="UP000807850">
    <property type="component" value="Unassembled WGS sequence"/>
</dbReference>
<organism evidence="3 4">
    <name type="scientific">Eiseniibacteriota bacterium</name>
    <dbReference type="NCBI Taxonomy" id="2212470"/>
    <lineage>
        <taxon>Bacteria</taxon>
        <taxon>Candidatus Eiseniibacteriota</taxon>
    </lineage>
</organism>
<sequence>MAIPEPDSPKPPDPAPSPGKEARETPEWLTGASEGTERRDPPSKRPTLPPARRAAPPKRAAKPAAGNPAPAEDAPETSAAKEAPEETSAAKDTTGETSAAKDTPAKGPVAWKAAASSIPRLSQVVAVTAESAADPFPGFAQDSLVERASAPGAESAAHRLLATSGDMPIGGAPRGARMAWLDALQSIPKPLLIAAGAVAVLGIVTLFLLGRGGEPSVSLAQIRQHPEAYEGRAVRVSGEAGEAFMIGNSFVFDLRQSRDTIVVYSRSRHPSLHESVAVHGTVSIGYMDGAPRVALLEDPSN</sequence>
<keyword evidence="2" id="KW-0812">Transmembrane</keyword>
<evidence type="ECO:0000313" key="3">
    <source>
        <dbReference type="EMBL" id="MBI3539401.1"/>
    </source>
</evidence>
<comment type="caution">
    <text evidence="3">The sequence shown here is derived from an EMBL/GenBank/DDBJ whole genome shotgun (WGS) entry which is preliminary data.</text>
</comment>
<dbReference type="AlphaFoldDB" id="A0A9D6L6A1"/>
<accession>A0A9D6L6A1</accession>
<feature type="region of interest" description="Disordered" evidence="1">
    <location>
        <begin position="1"/>
        <end position="108"/>
    </location>
</feature>
<feature type="compositionally biased region" description="Low complexity" evidence="1">
    <location>
        <begin position="62"/>
        <end position="71"/>
    </location>
</feature>
<gene>
    <name evidence="3" type="ORF">HY076_03910</name>
</gene>
<name>A0A9D6L6A1_UNCEI</name>